<proteinExistence type="predicted"/>
<accession>A0A3S0RPP7</accession>
<dbReference type="OrthoDB" id="834313at2"/>
<evidence type="ECO:0000313" key="2">
    <source>
        <dbReference type="Proteomes" id="UP000278983"/>
    </source>
</evidence>
<dbReference type="Proteomes" id="UP000278983">
    <property type="component" value="Unassembled WGS sequence"/>
</dbReference>
<sequence length="296" mass="34843">MKRGHLNGCQRWYCKCCKRSFVGHKRLTNTIVNNRYSKGNLTIKDLSEEYGVSTRTIYRKLTKSYKEDLPNLLVRPVVVLMDVTYWGRNFGVVIMKDSLSGDVLWFKFINRHERLEDYKEGINYLELLGYTIQGLVCDGFKGLRQAFPNYKFQLCQFHQVMTIKTKLTSRPKLEASKELLAISKMLCHTDKESFIGALEEWYTKWEDFLKERTTTEDGKSHYTHKTLRSAFLSLKRNMSCLWTYYDYPELEIPNTNNAIESLNADLKTKLNLHKGISTERRKIFIQDFIKSHSPKK</sequence>
<dbReference type="AlphaFoldDB" id="A0A3S0RPP7"/>
<evidence type="ECO:0000313" key="1">
    <source>
        <dbReference type="EMBL" id="RUL59819.1"/>
    </source>
</evidence>
<gene>
    <name evidence="1" type="ORF">EHV08_08650</name>
</gene>
<dbReference type="EMBL" id="RYYU01000001">
    <property type="protein sequence ID" value="RUL59819.1"/>
    <property type="molecule type" value="Genomic_DNA"/>
</dbReference>
<reference evidence="1 2" key="1">
    <citation type="submission" date="2018-12" db="EMBL/GenBank/DDBJ databases">
        <title>Genome sequencing of Prevotella sp. KCOM 3155 (= JS262).</title>
        <authorList>
            <person name="Kook J.-K."/>
            <person name="Park S.-N."/>
            <person name="Lim Y.K."/>
        </authorList>
    </citation>
    <scope>NUCLEOTIDE SEQUENCE [LARGE SCALE GENOMIC DNA]</scope>
    <source>
        <strain evidence="1 2">KCOM 3155</strain>
    </source>
</reference>
<keyword evidence="2" id="KW-1185">Reference proteome</keyword>
<name>A0A3S0RPP7_9BACT</name>
<comment type="caution">
    <text evidence="1">The sequence shown here is derived from an EMBL/GenBank/DDBJ whole genome shotgun (WGS) entry which is preliminary data.</text>
</comment>
<protein>
    <submittedName>
        <fullName evidence="1">HTH domain-containing protein</fullName>
    </submittedName>
</protein>
<organism evidence="1 2">
    <name type="scientific">Prevotella koreensis</name>
    <dbReference type="NCBI Taxonomy" id="2490854"/>
    <lineage>
        <taxon>Bacteria</taxon>
        <taxon>Pseudomonadati</taxon>
        <taxon>Bacteroidota</taxon>
        <taxon>Bacteroidia</taxon>
        <taxon>Bacteroidales</taxon>
        <taxon>Prevotellaceae</taxon>
        <taxon>Prevotella</taxon>
    </lineage>
</organism>